<dbReference type="InterPro" id="IPR032675">
    <property type="entry name" value="LRR_dom_sf"/>
</dbReference>
<accession>A0ABC8UY07</accession>
<dbReference type="PANTHER" id="PTHR46976">
    <property type="entry name" value="PROTEIN ARABIDILLO 1"/>
    <property type="match status" value="1"/>
</dbReference>
<feature type="non-terminal residue" evidence="1">
    <location>
        <position position="1"/>
    </location>
</feature>
<dbReference type="PANTHER" id="PTHR46976:SF1">
    <property type="entry name" value="PROTEIN ARABIDILLO 1"/>
    <property type="match status" value="1"/>
</dbReference>
<dbReference type="Gene3D" id="3.80.10.10">
    <property type="entry name" value="Ribonuclease Inhibitor"/>
    <property type="match status" value="1"/>
</dbReference>
<reference evidence="1 2" key="1">
    <citation type="submission" date="2024-02" db="EMBL/GenBank/DDBJ databases">
        <authorList>
            <person name="Vignale AGUSTIN F."/>
            <person name="Sosa J E."/>
            <person name="Modenutti C."/>
        </authorList>
    </citation>
    <scope>NUCLEOTIDE SEQUENCE [LARGE SCALE GENOMIC DNA]</scope>
</reference>
<protein>
    <submittedName>
        <fullName evidence="1">Uncharacterized protein</fullName>
    </submittedName>
</protein>
<sequence>LRFRGAESADAIIHLQARGLREISGDYCRKITDATLSVIAARHEALESLQLGPDFCERISSDAIKAIAICCPKLQKLRLSGIRDVDGDAINALAKHCPNMADIGFIDCLNIDETALEVLYQFAFSQLQGQQT</sequence>
<evidence type="ECO:0000313" key="1">
    <source>
        <dbReference type="EMBL" id="CAK9185832.1"/>
    </source>
</evidence>
<organism evidence="1 2">
    <name type="scientific">Ilex paraguariensis</name>
    <name type="common">yerba mate</name>
    <dbReference type="NCBI Taxonomy" id="185542"/>
    <lineage>
        <taxon>Eukaryota</taxon>
        <taxon>Viridiplantae</taxon>
        <taxon>Streptophyta</taxon>
        <taxon>Embryophyta</taxon>
        <taxon>Tracheophyta</taxon>
        <taxon>Spermatophyta</taxon>
        <taxon>Magnoliopsida</taxon>
        <taxon>eudicotyledons</taxon>
        <taxon>Gunneridae</taxon>
        <taxon>Pentapetalae</taxon>
        <taxon>asterids</taxon>
        <taxon>campanulids</taxon>
        <taxon>Aquifoliales</taxon>
        <taxon>Aquifoliaceae</taxon>
        <taxon>Ilex</taxon>
    </lineage>
</organism>
<proteinExistence type="predicted"/>
<dbReference type="AlphaFoldDB" id="A0ABC8UY07"/>
<keyword evidence="2" id="KW-1185">Reference proteome</keyword>
<evidence type="ECO:0000313" key="2">
    <source>
        <dbReference type="Proteomes" id="UP001642360"/>
    </source>
</evidence>
<gene>
    <name evidence="1" type="ORF">ILEXP_LOCUS56269</name>
</gene>
<dbReference type="EMBL" id="CAUOFW020009449">
    <property type="protein sequence ID" value="CAK9185832.1"/>
    <property type="molecule type" value="Genomic_DNA"/>
</dbReference>
<comment type="caution">
    <text evidence="1">The sequence shown here is derived from an EMBL/GenBank/DDBJ whole genome shotgun (WGS) entry which is preliminary data.</text>
</comment>
<name>A0ABC8UY07_9AQUA</name>
<dbReference type="Proteomes" id="UP001642360">
    <property type="component" value="Unassembled WGS sequence"/>
</dbReference>
<dbReference type="SUPFAM" id="SSF52047">
    <property type="entry name" value="RNI-like"/>
    <property type="match status" value="1"/>
</dbReference>